<evidence type="ECO:0000313" key="8">
    <source>
        <dbReference type="Proteomes" id="UP001212997"/>
    </source>
</evidence>
<dbReference type="Proteomes" id="UP001212997">
    <property type="component" value="Unassembled WGS sequence"/>
</dbReference>
<evidence type="ECO:0000256" key="4">
    <source>
        <dbReference type="ARBA" id="ARBA00022989"/>
    </source>
</evidence>
<accession>A0AAD5V624</accession>
<keyword evidence="5 6" id="KW-0472">Membrane</keyword>
<evidence type="ECO:0000256" key="1">
    <source>
        <dbReference type="ARBA" id="ARBA00004141"/>
    </source>
</evidence>
<feature type="transmembrane region" description="Helical" evidence="6">
    <location>
        <begin position="82"/>
        <end position="102"/>
    </location>
</feature>
<feature type="transmembrane region" description="Helical" evidence="6">
    <location>
        <begin position="142"/>
        <end position="164"/>
    </location>
</feature>
<reference evidence="7" key="1">
    <citation type="submission" date="2022-07" db="EMBL/GenBank/DDBJ databases">
        <title>Genome Sequence of Physisporinus lineatus.</title>
        <authorList>
            <person name="Buettner E."/>
        </authorList>
    </citation>
    <scope>NUCLEOTIDE SEQUENCE</scope>
    <source>
        <strain evidence="7">VT162</strain>
    </source>
</reference>
<organism evidence="7 8">
    <name type="scientific">Meripilus lineatus</name>
    <dbReference type="NCBI Taxonomy" id="2056292"/>
    <lineage>
        <taxon>Eukaryota</taxon>
        <taxon>Fungi</taxon>
        <taxon>Dikarya</taxon>
        <taxon>Basidiomycota</taxon>
        <taxon>Agaricomycotina</taxon>
        <taxon>Agaricomycetes</taxon>
        <taxon>Polyporales</taxon>
        <taxon>Meripilaceae</taxon>
        <taxon>Meripilus</taxon>
    </lineage>
</organism>
<feature type="transmembrane region" description="Helical" evidence="6">
    <location>
        <begin position="108"/>
        <end position="130"/>
    </location>
</feature>
<evidence type="ECO:0000256" key="6">
    <source>
        <dbReference type="SAM" id="Phobius"/>
    </source>
</evidence>
<protein>
    <recommendedName>
        <fullName evidence="9">Amino acid transporter</fullName>
    </recommendedName>
</protein>
<name>A0AAD5V624_9APHY</name>
<evidence type="ECO:0000313" key="7">
    <source>
        <dbReference type="EMBL" id="KAJ3485619.1"/>
    </source>
</evidence>
<dbReference type="AlphaFoldDB" id="A0AAD5V624"/>
<comment type="caution">
    <text evidence="7">The sequence shown here is derived from an EMBL/GenBank/DDBJ whole genome shotgun (WGS) entry which is preliminary data.</text>
</comment>
<dbReference type="PANTHER" id="PTHR45649:SF6">
    <property type="entry name" value="GABA-SPECIFIC PERMEASE"/>
    <property type="match status" value="1"/>
</dbReference>
<dbReference type="EMBL" id="JANAWD010000147">
    <property type="protein sequence ID" value="KAJ3485619.1"/>
    <property type="molecule type" value="Genomic_DNA"/>
</dbReference>
<gene>
    <name evidence="7" type="ORF">NLI96_g4820</name>
</gene>
<dbReference type="Pfam" id="PF13520">
    <property type="entry name" value="AA_permease_2"/>
    <property type="match status" value="1"/>
</dbReference>
<dbReference type="GO" id="GO:0022857">
    <property type="term" value="F:transmembrane transporter activity"/>
    <property type="evidence" value="ECO:0007669"/>
    <property type="project" value="InterPro"/>
</dbReference>
<keyword evidence="2" id="KW-0813">Transport</keyword>
<proteinExistence type="predicted"/>
<dbReference type="PANTHER" id="PTHR45649">
    <property type="entry name" value="AMINO-ACID PERMEASE BAT1"/>
    <property type="match status" value="1"/>
</dbReference>
<keyword evidence="8" id="KW-1185">Reference proteome</keyword>
<dbReference type="InterPro" id="IPR002293">
    <property type="entry name" value="AA/rel_permease1"/>
</dbReference>
<keyword evidence="3 6" id="KW-0812">Transmembrane</keyword>
<evidence type="ECO:0000256" key="2">
    <source>
        <dbReference type="ARBA" id="ARBA00022448"/>
    </source>
</evidence>
<feature type="transmembrane region" description="Helical" evidence="6">
    <location>
        <begin position="176"/>
        <end position="197"/>
    </location>
</feature>
<sequence>MGTDLENIVASPIGQPLAAILFNSFGKRGTLAVWSIVVFVLFSAIANTITASSRQIWAFSRDGALPFSSYLYRRNEKTGTPIYAVCGSALIAFVAGLIVFAGPVANGAIFSAAVIAQNISLGIPFLCRLFGGQEWVPGVFNLGRLGPVICMVAVLWMTFSIAILSFPENPDPEASGMNYAVLVVGGWLFLCLLYYYFPVYGGMYWFKGPVANVSVMEKEELDDEKLGVEIIT</sequence>
<dbReference type="GO" id="GO:0016020">
    <property type="term" value="C:membrane"/>
    <property type="evidence" value="ECO:0007669"/>
    <property type="project" value="UniProtKB-SubCell"/>
</dbReference>
<keyword evidence="4 6" id="KW-1133">Transmembrane helix</keyword>
<feature type="transmembrane region" description="Helical" evidence="6">
    <location>
        <begin position="31"/>
        <end position="51"/>
    </location>
</feature>
<evidence type="ECO:0008006" key="9">
    <source>
        <dbReference type="Google" id="ProtNLM"/>
    </source>
</evidence>
<comment type="subcellular location">
    <subcellularLocation>
        <location evidence="1">Membrane</location>
        <topology evidence="1">Multi-pass membrane protein</topology>
    </subcellularLocation>
</comment>
<dbReference type="Gene3D" id="1.20.1740.10">
    <property type="entry name" value="Amino acid/polyamine transporter I"/>
    <property type="match status" value="1"/>
</dbReference>
<evidence type="ECO:0000256" key="5">
    <source>
        <dbReference type="ARBA" id="ARBA00023136"/>
    </source>
</evidence>
<evidence type="ECO:0000256" key="3">
    <source>
        <dbReference type="ARBA" id="ARBA00022692"/>
    </source>
</evidence>